<reference evidence="2 3" key="1">
    <citation type="submission" date="2014-03" db="EMBL/GenBank/DDBJ databases">
        <title>Genome sequence of Clostridium litorale W6, DSM 5388.</title>
        <authorList>
            <person name="Poehlein A."/>
            <person name="Jagirdar A."/>
            <person name="Khonsari B."/>
            <person name="Chibani C.M."/>
            <person name="Gutierrez Gutierrez D.A."/>
            <person name="Davydova E."/>
            <person name="Alghaithi H.S."/>
            <person name="Nair K.P."/>
            <person name="Dhamotharan K."/>
            <person name="Chandran L."/>
            <person name="G W."/>
            <person name="Daniel R."/>
        </authorList>
    </citation>
    <scope>NUCLEOTIDE SEQUENCE [LARGE SCALE GENOMIC DNA]</scope>
    <source>
        <strain evidence="2 3">W6</strain>
    </source>
</reference>
<dbReference type="EMBL" id="JJMM01000026">
    <property type="protein sequence ID" value="KDR93956.1"/>
    <property type="molecule type" value="Genomic_DNA"/>
</dbReference>
<dbReference type="EMBL" id="JJMM01000010">
    <property type="protein sequence ID" value="KDR95383.1"/>
    <property type="molecule type" value="Genomic_DNA"/>
</dbReference>
<gene>
    <name evidence="2" type="ORF">CLIT_10c01100</name>
    <name evidence="1" type="ORF">CLIT_23c02280</name>
</gene>
<comment type="caution">
    <text evidence="2">The sequence shown here is derived from an EMBL/GenBank/DDBJ whole genome shotgun (WGS) entry which is preliminary data.</text>
</comment>
<accession>A0A069RF07</accession>
<evidence type="ECO:0000313" key="3">
    <source>
        <dbReference type="Proteomes" id="UP000027946"/>
    </source>
</evidence>
<dbReference type="Proteomes" id="UP000027946">
    <property type="component" value="Unassembled WGS sequence"/>
</dbReference>
<evidence type="ECO:0000313" key="1">
    <source>
        <dbReference type="EMBL" id="KDR93956.1"/>
    </source>
</evidence>
<proteinExistence type="predicted"/>
<dbReference type="STRING" id="1121324.CLIT_10c01100"/>
<name>A0A069RF07_PEPLI</name>
<protein>
    <submittedName>
        <fullName evidence="2">Uncharacterized protein</fullName>
    </submittedName>
</protein>
<evidence type="ECO:0000313" key="2">
    <source>
        <dbReference type="EMBL" id="KDR95383.1"/>
    </source>
</evidence>
<keyword evidence="3" id="KW-1185">Reference proteome</keyword>
<organism evidence="2 3">
    <name type="scientific">Peptoclostridium litorale DSM 5388</name>
    <dbReference type="NCBI Taxonomy" id="1121324"/>
    <lineage>
        <taxon>Bacteria</taxon>
        <taxon>Bacillati</taxon>
        <taxon>Bacillota</taxon>
        <taxon>Clostridia</taxon>
        <taxon>Peptostreptococcales</taxon>
        <taxon>Peptoclostridiaceae</taxon>
        <taxon>Peptoclostridium</taxon>
    </lineage>
</organism>
<sequence length="38" mass="4411">MKVIGILNGIFIITYYEIAEKGIKVVVEKFVSIEKLRR</sequence>
<dbReference type="AlphaFoldDB" id="A0A069RF07"/>